<sequence length="454" mass="51263">MEELKSSIPTNSAIQVKVWNTFTTPINNVFKESTLNTPKSSNKVASVKPVARKKRDQPRLRFPEFTRKWSTSTLSKFLELPIQEKVEVTSIDQLLTLRLHLKGLALCKDINLQLGATDYYKRTAGQLIYGKQNFLNKAIAIIPKEFDGKCSSKDVPSFNIKYGDPDFIYYCITRDSYIKSKEMYAKGTGSKRISEKSILTFEIIFPSLEEQQKIGNFFKDIEEKISSLNNAINVLVKLKSSLGQKVFPINDNKKPELRFAGFSSDWKSTKLKEFCTWSKGSDLKKDKLNFEGKGDLALHYGDLFALKGYITRESLLTYTEYDEGAYIPTNSLLFPDSDVTPLGLATASAIDTPNVRASGGVIIGAIKDANVASSFIAEQLVCNKEKFYPFITGTTVRHINPKGLEAIKVLIPSLEEQLKVSSLFKELEALERKLIKQKTNYEVFKQALLQRMFV</sequence>
<dbReference type="GO" id="GO:0003677">
    <property type="term" value="F:DNA binding"/>
    <property type="evidence" value="ECO:0007669"/>
    <property type="project" value="UniProtKB-KW"/>
</dbReference>
<dbReference type="PANTHER" id="PTHR30408">
    <property type="entry name" value="TYPE-1 RESTRICTION ENZYME ECOKI SPECIFICITY PROTEIN"/>
    <property type="match status" value="1"/>
</dbReference>
<dbReference type="Gene3D" id="3.90.220.20">
    <property type="entry name" value="DNA methylase specificity domains"/>
    <property type="match status" value="2"/>
</dbReference>
<dbReference type="PANTHER" id="PTHR30408:SF12">
    <property type="entry name" value="TYPE I RESTRICTION ENZYME MJAVIII SPECIFICITY SUBUNIT"/>
    <property type="match status" value="1"/>
</dbReference>
<comment type="caution">
    <text evidence="6">The sequence shown here is derived from an EMBL/GenBank/DDBJ whole genome shotgun (WGS) entry which is preliminary data.</text>
</comment>
<feature type="domain" description="Type I restriction modification DNA specificity" evidence="5">
    <location>
        <begin position="124"/>
        <end position="233"/>
    </location>
</feature>
<evidence type="ECO:0000259" key="5">
    <source>
        <dbReference type="Pfam" id="PF01420"/>
    </source>
</evidence>
<dbReference type="GO" id="GO:0009307">
    <property type="term" value="P:DNA restriction-modification system"/>
    <property type="evidence" value="ECO:0007669"/>
    <property type="project" value="UniProtKB-KW"/>
</dbReference>
<dbReference type="InterPro" id="IPR044946">
    <property type="entry name" value="Restrct_endonuc_typeI_TRD_sf"/>
</dbReference>
<keyword evidence="3" id="KW-0238">DNA-binding</keyword>
<dbReference type="InterPro" id="IPR052021">
    <property type="entry name" value="Type-I_RS_S_subunit"/>
</dbReference>
<proteinExistence type="inferred from homology"/>
<keyword evidence="2" id="KW-0680">Restriction system</keyword>
<dbReference type="RefSeq" id="WP_119496478.1">
    <property type="nucleotide sequence ID" value="NZ_NRJH01000012.1"/>
</dbReference>
<comment type="similarity">
    <text evidence="1">Belongs to the type-I restriction system S methylase family.</text>
</comment>
<dbReference type="SUPFAM" id="SSF116734">
    <property type="entry name" value="DNA methylase specificity domain"/>
    <property type="match status" value="2"/>
</dbReference>
<evidence type="ECO:0000256" key="3">
    <source>
        <dbReference type="ARBA" id="ARBA00023125"/>
    </source>
</evidence>
<gene>
    <name evidence="6" type="ORF">CJP74_01315</name>
</gene>
<keyword evidence="4" id="KW-0175">Coiled coil</keyword>
<dbReference type="OrthoDB" id="9798929at2"/>
<evidence type="ECO:0000256" key="4">
    <source>
        <dbReference type="SAM" id="Coils"/>
    </source>
</evidence>
<evidence type="ECO:0000313" key="7">
    <source>
        <dbReference type="Proteomes" id="UP000266258"/>
    </source>
</evidence>
<accession>A0A3A1Y8M0</accession>
<dbReference type="InterPro" id="IPR000055">
    <property type="entry name" value="Restrct_endonuc_typeI_TRD"/>
</dbReference>
<protein>
    <recommendedName>
        <fullName evidence="5">Type I restriction modification DNA specificity domain-containing protein</fullName>
    </recommendedName>
</protein>
<reference evidence="6 7" key="1">
    <citation type="submission" date="2017-08" db="EMBL/GenBank/DDBJ databases">
        <title>Reclassification of Bisgaard taxon 37 and 44.</title>
        <authorList>
            <person name="Christensen H."/>
        </authorList>
    </citation>
    <scope>NUCLEOTIDE SEQUENCE [LARGE SCALE GENOMIC DNA]</scope>
    <source>
        <strain evidence="6 7">B96_4</strain>
    </source>
</reference>
<dbReference type="Proteomes" id="UP000266258">
    <property type="component" value="Unassembled WGS sequence"/>
</dbReference>
<dbReference type="AlphaFoldDB" id="A0A3A1Y8M0"/>
<dbReference type="Pfam" id="PF01420">
    <property type="entry name" value="Methylase_S"/>
    <property type="match status" value="2"/>
</dbReference>
<evidence type="ECO:0000313" key="6">
    <source>
        <dbReference type="EMBL" id="RIY33656.1"/>
    </source>
</evidence>
<dbReference type="EMBL" id="NRJH01000012">
    <property type="protein sequence ID" value="RIY33656.1"/>
    <property type="molecule type" value="Genomic_DNA"/>
</dbReference>
<name>A0A3A1Y8M0_9GAMM</name>
<feature type="coiled-coil region" evidence="4">
    <location>
        <begin position="420"/>
        <end position="447"/>
    </location>
</feature>
<organism evidence="6 7">
    <name type="scientific">Psittacicella melopsittaci</name>
    <dbReference type="NCBI Taxonomy" id="2028576"/>
    <lineage>
        <taxon>Bacteria</taxon>
        <taxon>Pseudomonadati</taxon>
        <taxon>Pseudomonadota</taxon>
        <taxon>Gammaproteobacteria</taxon>
        <taxon>Pasteurellales</taxon>
        <taxon>Psittacicellaceae</taxon>
        <taxon>Psittacicella</taxon>
    </lineage>
</organism>
<keyword evidence="7" id="KW-1185">Reference proteome</keyword>
<feature type="domain" description="Type I restriction modification DNA specificity" evidence="5">
    <location>
        <begin position="264"/>
        <end position="438"/>
    </location>
</feature>
<evidence type="ECO:0000256" key="1">
    <source>
        <dbReference type="ARBA" id="ARBA00010923"/>
    </source>
</evidence>
<evidence type="ECO:0000256" key="2">
    <source>
        <dbReference type="ARBA" id="ARBA00022747"/>
    </source>
</evidence>